<protein>
    <submittedName>
        <fullName evidence="1">Uncharacterized protein</fullName>
    </submittedName>
</protein>
<sequence>MQTHRRRPAGSSATVLSVLDDHEIAALRVDAESEGPVVCLWPDEAEVPAGVGDGLEQVAARRVVAVLRHGPLTTHLVDCRGRVPT</sequence>
<evidence type="ECO:0000313" key="1">
    <source>
        <dbReference type="EMBL" id="GAA2085312.1"/>
    </source>
</evidence>
<accession>A0ABN2W7R1</accession>
<name>A0ABN2W7R1_9ACTN</name>
<organism evidence="1 2">
    <name type="scientific">Aeromicrobium halocynthiae</name>
    <dbReference type="NCBI Taxonomy" id="560557"/>
    <lineage>
        <taxon>Bacteria</taxon>
        <taxon>Bacillati</taxon>
        <taxon>Actinomycetota</taxon>
        <taxon>Actinomycetes</taxon>
        <taxon>Propionibacteriales</taxon>
        <taxon>Nocardioidaceae</taxon>
        <taxon>Aeromicrobium</taxon>
    </lineage>
</organism>
<keyword evidence="2" id="KW-1185">Reference proteome</keyword>
<proteinExistence type="predicted"/>
<dbReference type="RefSeq" id="WP_344330089.1">
    <property type="nucleotide sequence ID" value="NZ_BAAAPY010000015.1"/>
</dbReference>
<gene>
    <name evidence="1" type="ORF">GCM10009821_28620</name>
</gene>
<comment type="caution">
    <text evidence="1">The sequence shown here is derived from an EMBL/GenBank/DDBJ whole genome shotgun (WGS) entry which is preliminary data.</text>
</comment>
<dbReference type="Proteomes" id="UP001501480">
    <property type="component" value="Unassembled WGS sequence"/>
</dbReference>
<evidence type="ECO:0000313" key="2">
    <source>
        <dbReference type="Proteomes" id="UP001501480"/>
    </source>
</evidence>
<reference evidence="1 2" key="1">
    <citation type="journal article" date="2019" name="Int. J. Syst. Evol. Microbiol.">
        <title>The Global Catalogue of Microorganisms (GCM) 10K type strain sequencing project: providing services to taxonomists for standard genome sequencing and annotation.</title>
        <authorList>
            <consortium name="The Broad Institute Genomics Platform"/>
            <consortium name="The Broad Institute Genome Sequencing Center for Infectious Disease"/>
            <person name="Wu L."/>
            <person name="Ma J."/>
        </authorList>
    </citation>
    <scope>NUCLEOTIDE SEQUENCE [LARGE SCALE GENOMIC DNA]</scope>
    <source>
        <strain evidence="1 2">JCM 15749</strain>
    </source>
</reference>
<dbReference type="EMBL" id="BAAAPY010000015">
    <property type="protein sequence ID" value="GAA2085312.1"/>
    <property type="molecule type" value="Genomic_DNA"/>
</dbReference>